<reference evidence="2" key="1">
    <citation type="journal article" date="2013" name="Syst. Appl. Microbiol.">
        <title>New insights into the archaeal diversity of a hypersaline microbial mat obtained by a metagenomic approach.</title>
        <authorList>
            <person name="Lopez-Lopez A."/>
            <person name="Richter M."/>
            <person name="Pena A."/>
            <person name="Tamames J."/>
            <person name="Rossello-Mora R."/>
        </authorList>
    </citation>
    <scope>NUCLEOTIDE SEQUENCE</scope>
</reference>
<dbReference type="EMBL" id="JX684089">
    <property type="protein sequence ID" value="AGF93338.1"/>
    <property type="molecule type" value="Genomic_DNA"/>
</dbReference>
<keyword evidence="1" id="KW-0175">Coiled coil</keyword>
<sequence length="95" mass="11590">MRKRAKAKILSERYGYKPSHTELYFEEYFDDIIQNWDLVKKDKAQNWADDMEKRLSEISREIDELQSNKRKISSEFDQIEDRIDNIERTSKEVEK</sequence>
<dbReference type="Gene3D" id="1.20.5.340">
    <property type="match status" value="1"/>
</dbReference>
<organism evidence="2">
    <name type="scientific">uncultured organism</name>
    <dbReference type="NCBI Taxonomy" id="155900"/>
    <lineage>
        <taxon>unclassified sequences</taxon>
        <taxon>environmental samples</taxon>
    </lineage>
</organism>
<proteinExistence type="predicted"/>
<feature type="coiled-coil region" evidence="1">
    <location>
        <begin position="41"/>
        <end position="89"/>
    </location>
</feature>
<dbReference type="AlphaFoldDB" id="M1QBG2"/>
<protein>
    <submittedName>
        <fullName evidence="2">Uncharacterized protein</fullName>
    </submittedName>
</protein>
<name>M1QBG2_9ZZZZ</name>
<gene>
    <name evidence="2" type="ORF">FLSS-23_0003</name>
</gene>
<accession>M1QBG2</accession>
<evidence type="ECO:0000256" key="1">
    <source>
        <dbReference type="SAM" id="Coils"/>
    </source>
</evidence>
<evidence type="ECO:0000313" key="2">
    <source>
        <dbReference type="EMBL" id="AGF93338.1"/>
    </source>
</evidence>